<dbReference type="GO" id="GO:0008483">
    <property type="term" value="F:transaminase activity"/>
    <property type="evidence" value="ECO:0007669"/>
    <property type="project" value="UniProtKB-KW"/>
</dbReference>
<name>A0AA37T0V1_9GAMM</name>
<dbReference type="CDD" id="cd00609">
    <property type="entry name" value="AAT_like"/>
    <property type="match status" value="1"/>
</dbReference>
<dbReference type="Pfam" id="PF00155">
    <property type="entry name" value="Aminotran_1_2"/>
    <property type="match status" value="1"/>
</dbReference>
<evidence type="ECO:0000313" key="6">
    <source>
        <dbReference type="EMBL" id="GLS24825.1"/>
    </source>
</evidence>
<evidence type="ECO:0000256" key="3">
    <source>
        <dbReference type="ARBA" id="ARBA00022679"/>
    </source>
</evidence>
<dbReference type="Proteomes" id="UP001156870">
    <property type="component" value="Unassembled WGS sequence"/>
</dbReference>
<accession>A0AA37T0V1</accession>
<reference evidence="6 7" key="1">
    <citation type="journal article" date="2014" name="Int. J. Syst. Evol. Microbiol.">
        <title>Complete genome sequence of Corynebacterium casei LMG S-19264T (=DSM 44701T), isolated from a smear-ripened cheese.</title>
        <authorList>
            <consortium name="US DOE Joint Genome Institute (JGI-PGF)"/>
            <person name="Walter F."/>
            <person name="Albersmeier A."/>
            <person name="Kalinowski J."/>
            <person name="Ruckert C."/>
        </authorList>
    </citation>
    <scope>NUCLEOTIDE SEQUENCE [LARGE SCALE GENOMIC DNA]</scope>
    <source>
        <strain evidence="6 7">NBRC 110095</strain>
    </source>
</reference>
<keyword evidence="4" id="KW-0663">Pyridoxal phosphate</keyword>
<gene>
    <name evidence="6" type="primary">hisC2</name>
    <name evidence="6" type="ORF">GCM10007877_05390</name>
</gene>
<dbReference type="EMBL" id="BSPD01000020">
    <property type="protein sequence ID" value="GLS24825.1"/>
    <property type="molecule type" value="Genomic_DNA"/>
</dbReference>
<dbReference type="InterPro" id="IPR004839">
    <property type="entry name" value="Aminotransferase_I/II_large"/>
</dbReference>
<dbReference type="AlphaFoldDB" id="A0AA37T0V1"/>
<evidence type="ECO:0000259" key="5">
    <source>
        <dbReference type="Pfam" id="PF00155"/>
    </source>
</evidence>
<comment type="similarity">
    <text evidence="1">Belongs to the class-II pyridoxal-phosphate-dependent aminotransferase family. Histidinol-phosphate aminotransferase subfamily.</text>
</comment>
<proteinExistence type="inferred from homology"/>
<dbReference type="PANTHER" id="PTHR43643:SF3">
    <property type="entry name" value="HISTIDINOL-PHOSPHATE AMINOTRANSFERASE"/>
    <property type="match status" value="1"/>
</dbReference>
<evidence type="ECO:0000256" key="4">
    <source>
        <dbReference type="ARBA" id="ARBA00022898"/>
    </source>
</evidence>
<dbReference type="InterPro" id="IPR015422">
    <property type="entry name" value="PyrdxlP-dep_Trfase_small"/>
</dbReference>
<evidence type="ECO:0000256" key="2">
    <source>
        <dbReference type="ARBA" id="ARBA00022576"/>
    </source>
</evidence>
<evidence type="ECO:0000256" key="1">
    <source>
        <dbReference type="ARBA" id="ARBA00007970"/>
    </source>
</evidence>
<dbReference type="PANTHER" id="PTHR43643">
    <property type="entry name" value="HISTIDINOL-PHOSPHATE AMINOTRANSFERASE 2"/>
    <property type="match status" value="1"/>
</dbReference>
<keyword evidence="7" id="KW-1185">Reference proteome</keyword>
<dbReference type="InterPro" id="IPR015424">
    <property type="entry name" value="PyrdxlP-dep_Trfase"/>
</dbReference>
<dbReference type="Gene3D" id="3.90.1150.10">
    <property type="entry name" value="Aspartate Aminotransferase, domain 1"/>
    <property type="match status" value="1"/>
</dbReference>
<sequence length="342" mass="38068">MGAYSPPLKGRNPIDYTLLDFNERTIPVAEPIKQAMIAFINSDRLQTYPAYGDITAQLASYCDVNESQVMITNGSDHGIELTIRGVCCEGSEAIIPGPSFPMYHQVAGVEGMVIHEPLYTRESGYPVQQVKALINDNTKLIVVSNPNNPSGTLTTREVIIELANAAPQAAILVDECYFEYTQVSMSDCVEEYPNIVITRTFSKTWGLPSVRFGYVIAAEKNIQALLNVRGPYDINQLAVVAAEAALRHPEYTEQYVAEVMNVSKPMMESFLEEHQIQFWPTAANFVWIFPDRAQMLNDALRAEGILVRPKADTDGKIGLRITLGTQIQTQRLIAVMKHFFEG</sequence>
<dbReference type="InterPro" id="IPR050106">
    <property type="entry name" value="HistidinolP_aminotransfase"/>
</dbReference>
<keyword evidence="2 6" id="KW-0032">Aminotransferase</keyword>
<keyword evidence="3" id="KW-0808">Transferase</keyword>
<protein>
    <submittedName>
        <fullName evidence="6">Histidinol-phosphate aminotransferase 2</fullName>
    </submittedName>
</protein>
<comment type="caution">
    <text evidence="6">The sequence shown here is derived from an EMBL/GenBank/DDBJ whole genome shotgun (WGS) entry which is preliminary data.</text>
</comment>
<organism evidence="6 7">
    <name type="scientific">Marinibactrum halimedae</name>
    <dbReference type="NCBI Taxonomy" id="1444977"/>
    <lineage>
        <taxon>Bacteria</taxon>
        <taxon>Pseudomonadati</taxon>
        <taxon>Pseudomonadota</taxon>
        <taxon>Gammaproteobacteria</taxon>
        <taxon>Cellvibrionales</taxon>
        <taxon>Cellvibrionaceae</taxon>
        <taxon>Marinibactrum</taxon>
    </lineage>
</organism>
<evidence type="ECO:0000313" key="7">
    <source>
        <dbReference type="Proteomes" id="UP001156870"/>
    </source>
</evidence>
<dbReference type="InterPro" id="IPR015421">
    <property type="entry name" value="PyrdxlP-dep_Trfase_major"/>
</dbReference>
<dbReference type="Gene3D" id="3.40.640.10">
    <property type="entry name" value="Type I PLP-dependent aspartate aminotransferase-like (Major domain)"/>
    <property type="match status" value="1"/>
</dbReference>
<dbReference type="GO" id="GO:0030170">
    <property type="term" value="F:pyridoxal phosphate binding"/>
    <property type="evidence" value="ECO:0007669"/>
    <property type="project" value="InterPro"/>
</dbReference>
<feature type="domain" description="Aminotransferase class I/classII large" evidence="5">
    <location>
        <begin position="32"/>
        <end position="333"/>
    </location>
</feature>
<dbReference type="SUPFAM" id="SSF53383">
    <property type="entry name" value="PLP-dependent transferases"/>
    <property type="match status" value="1"/>
</dbReference>